<feature type="compositionally biased region" description="Basic and acidic residues" evidence="1">
    <location>
        <begin position="385"/>
        <end position="401"/>
    </location>
</feature>
<dbReference type="InterPro" id="IPR019861">
    <property type="entry name" value="PorP/SprF_Bacteroidetes"/>
</dbReference>
<name>A0ABU3U3Z3_9FLAO</name>
<evidence type="ECO:0000313" key="3">
    <source>
        <dbReference type="EMBL" id="MDU8885042.1"/>
    </source>
</evidence>
<accession>A0ABU3U3Z3</accession>
<gene>
    <name evidence="3" type="ORF">RXV94_02640</name>
</gene>
<evidence type="ECO:0000256" key="1">
    <source>
        <dbReference type="SAM" id="MobiDB-lite"/>
    </source>
</evidence>
<reference evidence="3 4" key="1">
    <citation type="submission" date="2023-10" db="EMBL/GenBank/DDBJ databases">
        <title>Marimonas sp. nov. isolated from tidal mud flat.</title>
        <authorList>
            <person name="Jaincy N.J."/>
            <person name="Srinivasan S."/>
            <person name="Lee S.-S."/>
        </authorList>
    </citation>
    <scope>NUCLEOTIDE SEQUENCE [LARGE SCALE GENOMIC DNA]</scope>
    <source>
        <strain evidence="3 4">MJ-SS3</strain>
    </source>
</reference>
<organism evidence="3 4">
    <name type="scientific">Gilvirhabdus luticola</name>
    <dbReference type="NCBI Taxonomy" id="3079858"/>
    <lineage>
        <taxon>Bacteria</taxon>
        <taxon>Pseudomonadati</taxon>
        <taxon>Bacteroidota</taxon>
        <taxon>Flavobacteriia</taxon>
        <taxon>Flavobacteriales</taxon>
        <taxon>Flavobacteriaceae</taxon>
        <taxon>Gilvirhabdus</taxon>
    </lineage>
</organism>
<feature type="chain" id="PRO_5046511294" evidence="2">
    <location>
        <begin position="22"/>
        <end position="767"/>
    </location>
</feature>
<sequence>MNKTLLYMTLLLFFSAHQLYSQEDGVVALELPVRNSLKFNRFVVNPTFSFVKEEYRYVSFTNKRQWVQFNDAPQTYLFSYSGKVRDNIGAGISLFQQDYGVLTTFGGVLNFAYNVTLNNESNLTFGMNLGFYKSGLNEGKVVTNFPDPSLDNIPSNFIFTVNPGINYGTTFFDFGLSINNAVAYNIKTSEIIEDNPEQGIQAHIMYTGFMNSRGFFDQSKFSTLLRSEFKKDETAISGVAMLSVPKGIWAQAGYNTLYGMSAGIGLNITKEIAIEYNYENAVGDLSDLGNSHEFTIAYRFKKTERRSYLDNNDEQALFMPSRKSRRVLASQAPQRKPWPETNTSPVEAKEVELNTTAIVPDIIEENNTSEPSEENQANTNLVEESQEKLAEETKLKEEAEELQRQEEARLIAQQEEQERLAEETRIKAEQEEQDRLAEEARVKAEQEAQEKLAEEARLKAEEEARIKTEEMDEIVLSAPGDKNAESMNDLIELTENSKIEQQELLIRLKEKVDVKQQDLDDLKEENDLSEQGIFLEPKPFKSISAENRIIAAIQSDLDNLINSQESQISELERLYDARIKDTPENDSANQFYLRKIQELKSIRSKAIQSREDLTTNLETIEVATEIERKRRISRAAYSNEEARYQKDRVTLNYIKQNTPLSNTSLKPENFDSGEVLENIQILKGVNNVEEGYYIVIAVHTDMEKRDEFLRKAVAAGQENIDFFFDVNTSKYYIYYEKFNNLNAATQASEKKGSEPYNSNMSMVKIEE</sequence>
<feature type="signal peptide" evidence="2">
    <location>
        <begin position="1"/>
        <end position="21"/>
    </location>
</feature>
<dbReference type="CDD" id="cd06503">
    <property type="entry name" value="ATP-synt_Fo_b"/>
    <property type="match status" value="1"/>
</dbReference>
<keyword evidence="4" id="KW-1185">Reference proteome</keyword>
<evidence type="ECO:0000313" key="4">
    <source>
        <dbReference type="Proteomes" id="UP001268651"/>
    </source>
</evidence>
<proteinExistence type="predicted"/>
<dbReference type="NCBIfam" id="TIGR03519">
    <property type="entry name" value="T9SS_PorP_fam"/>
    <property type="match status" value="1"/>
</dbReference>
<comment type="caution">
    <text evidence="3">The sequence shown here is derived from an EMBL/GenBank/DDBJ whole genome shotgun (WGS) entry which is preliminary data.</text>
</comment>
<feature type="region of interest" description="Disordered" evidence="1">
    <location>
        <begin position="747"/>
        <end position="767"/>
    </location>
</feature>
<feature type="region of interest" description="Disordered" evidence="1">
    <location>
        <begin position="320"/>
        <end position="401"/>
    </location>
</feature>
<dbReference type="RefSeq" id="WP_316660868.1">
    <property type="nucleotide sequence ID" value="NZ_JAWHTF010000001.1"/>
</dbReference>
<dbReference type="Proteomes" id="UP001268651">
    <property type="component" value="Unassembled WGS sequence"/>
</dbReference>
<keyword evidence="2" id="KW-0732">Signal</keyword>
<evidence type="ECO:0000256" key="2">
    <source>
        <dbReference type="SAM" id="SignalP"/>
    </source>
</evidence>
<protein>
    <submittedName>
        <fullName evidence="3">PorP/SprF family type IX secretion system membrane protein</fullName>
    </submittedName>
</protein>
<dbReference type="Pfam" id="PF11751">
    <property type="entry name" value="PorP_SprF"/>
    <property type="match status" value="1"/>
</dbReference>
<dbReference type="EMBL" id="JAWHTF010000001">
    <property type="protein sequence ID" value="MDU8885042.1"/>
    <property type="molecule type" value="Genomic_DNA"/>
</dbReference>